<reference evidence="3" key="3">
    <citation type="submission" date="2024-09" db="EMBL/GenBank/DDBJ databases">
        <authorList>
            <person name="Sun Q."/>
        </authorList>
    </citation>
    <scope>NUCLEOTIDE SEQUENCE</scope>
    <source>
        <strain evidence="3">CCM 7472</strain>
    </source>
</reference>
<dbReference type="InterPro" id="IPR052548">
    <property type="entry name" value="Type_VII_TA_antitoxin"/>
</dbReference>
<dbReference type="GeneID" id="79305985"/>
<dbReference type="EMBL" id="JBHSZH010000004">
    <property type="protein sequence ID" value="MFC7079529.1"/>
    <property type="molecule type" value="Genomic_DNA"/>
</dbReference>
<organism evidence="3 4">
    <name type="scientific">Halorussus caseinilyticus</name>
    <dbReference type="NCBI Taxonomy" id="3034025"/>
    <lineage>
        <taxon>Archaea</taxon>
        <taxon>Methanobacteriati</taxon>
        <taxon>Methanobacteriota</taxon>
        <taxon>Stenosarchaea group</taxon>
        <taxon>Halobacteria</taxon>
        <taxon>Halobacteriales</taxon>
        <taxon>Haladaptataceae</taxon>
        <taxon>Halorussus</taxon>
    </lineage>
</organism>
<sequence>MSSEAAAEALPAGSHREAATAFVERARSQHGDDLVELYVFGSTVRGEARGRSSDVDILVVLPDAPDRDAIADSLRDIAYDVMLEHGPLVELHIFDETTFERHRNEGNPFVHNVLSEGRSYA</sequence>
<reference evidence="4" key="2">
    <citation type="journal article" date="2019" name="Int. J. Syst. Evol. Microbiol.">
        <title>The Global Catalogue of Microorganisms (GCM) 10K type strain sequencing project: providing services to taxonomists for standard genome sequencing and annotation.</title>
        <authorList>
            <consortium name="The Broad Institute Genomics Platform"/>
            <consortium name="The Broad Institute Genome Sequencing Center for Infectious Disease"/>
            <person name="Wu L."/>
            <person name="Ma J."/>
        </authorList>
    </citation>
    <scope>NUCLEOTIDE SEQUENCE [LARGE SCALE GENOMIC DNA]</scope>
    <source>
        <strain evidence="4">DT72</strain>
    </source>
</reference>
<dbReference type="Pfam" id="PF01909">
    <property type="entry name" value="NTP_transf_2"/>
    <property type="match status" value="1"/>
</dbReference>
<reference evidence="3" key="1">
    <citation type="journal article" date="2014" name="Int. J. Syst. Evol. Microbiol.">
        <title>Complete genome sequence of Corynebacterium casei LMG S-19264T (=DSM 44701T), isolated from a smear-ripened cheese.</title>
        <authorList>
            <consortium name="US DOE Joint Genome Institute (JGI-PGF)"/>
            <person name="Walter F."/>
            <person name="Albersmeier A."/>
            <person name="Kalinowski J."/>
            <person name="Ruckert C."/>
        </authorList>
    </citation>
    <scope>NUCLEOTIDE SEQUENCE [LARGE SCALE GENOMIC DNA]</scope>
    <source>
        <strain evidence="3">CCM 7472</strain>
    </source>
</reference>
<dbReference type="AlphaFoldDB" id="A0ABD5WNB4"/>
<accession>A0ABD5WNB4</accession>
<dbReference type="InterPro" id="IPR002934">
    <property type="entry name" value="Polymerase_NTP_transf_dom"/>
</dbReference>
<dbReference type="PANTHER" id="PTHR33933">
    <property type="entry name" value="NUCLEOTIDYLTRANSFERASE"/>
    <property type="match status" value="1"/>
</dbReference>
<name>A0ABD5WNB4_9EURY</name>
<dbReference type="CDD" id="cd05403">
    <property type="entry name" value="NT_KNTase_like"/>
    <property type="match status" value="1"/>
</dbReference>
<protein>
    <submittedName>
        <fullName evidence="3">Nucleotidyltransferase domain-containing protein</fullName>
    </submittedName>
</protein>
<gene>
    <name evidence="2" type="ORF">ACFQJ6_04020</name>
    <name evidence="3" type="ORF">ACFQJ6_04560</name>
</gene>
<evidence type="ECO:0000313" key="3">
    <source>
        <dbReference type="EMBL" id="MFC7079529.1"/>
    </source>
</evidence>
<dbReference type="RefSeq" id="WP_276282888.1">
    <property type="nucleotide sequence ID" value="NZ_CP119813.1"/>
</dbReference>
<dbReference type="InterPro" id="IPR043519">
    <property type="entry name" value="NT_sf"/>
</dbReference>
<evidence type="ECO:0000313" key="2">
    <source>
        <dbReference type="EMBL" id="MFC7079444.1"/>
    </source>
</evidence>
<evidence type="ECO:0000259" key="1">
    <source>
        <dbReference type="Pfam" id="PF01909"/>
    </source>
</evidence>
<feature type="domain" description="Polymerase nucleotidyl transferase" evidence="1">
    <location>
        <begin position="25"/>
        <end position="99"/>
    </location>
</feature>
<dbReference type="EMBL" id="JBHSZH010000004">
    <property type="protein sequence ID" value="MFC7079444.1"/>
    <property type="molecule type" value="Genomic_DNA"/>
</dbReference>
<evidence type="ECO:0000313" key="4">
    <source>
        <dbReference type="Proteomes" id="UP001596407"/>
    </source>
</evidence>
<comment type="caution">
    <text evidence="3">The sequence shown here is derived from an EMBL/GenBank/DDBJ whole genome shotgun (WGS) entry which is preliminary data.</text>
</comment>
<dbReference type="Proteomes" id="UP001596407">
    <property type="component" value="Unassembled WGS sequence"/>
</dbReference>
<dbReference type="Gene3D" id="3.30.460.10">
    <property type="entry name" value="Beta Polymerase, domain 2"/>
    <property type="match status" value="1"/>
</dbReference>
<proteinExistence type="predicted"/>
<dbReference type="PANTHER" id="PTHR33933:SF1">
    <property type="entry name" value="PROTEIN ADENYLYLTRANSFERASE MNTA-RELATED"/>
    <property type="match status" value="1"/>
</dbReference>
<keyword evidence="4" id="KW-1185">Reference proteome</keyword>
<dbReference type="SUPFAM" id="SSF81301">
    <property type="entry name" value="Nucleotidyltransferase"/>
    <property type="match status" value="1"/>
</dbReference>